<name>A0ABU4BUE1_RHOGO</name>
<gene>
    <name evidence="2" type="ORF">R3Q16_13655</name>
</gene>
<feature type="compositionally biased region" description="Basic and acidic residues" evidence="1">
    <location>
        <begin position="44"/>
        <end position="73"/>
    </location>
</feature>
<reference evidence="2 3" key="1">
    <citation type="submission" date="2023-10" db="EMBL/GenBank/DDBJ databases">
        <title>Development of a sustainable strategy for remediation of hydrocarbon-contaminated territories based on the waste exchange concept.</title>
        <authorList>
            <person name="Krivoruchko A."/>
        </authorList>
    </citation>
    <scope>NUCLEOTIDE SEQUENCE [LARGE SCALE GENOMIC DNA]</scope>
    <source>
        <strain evidence="2 3">IEGM 1203</strain>
    </source>
</reference>
<organism evidence="2 3">
    <name type="scientific">Rhodococcus globerulus</name>
    <dbReference type="NCBI Taxonomy" id="33008"/>
    <lineage>
        <taxon>Bacteria</taxon>
        <taxon>Bacillati</taxon>
        <taxon>Actinomycetota</taxon>
        <taxon>Actinomycetes</taxon>
        <taxon>Mycobacteriales</taxon>
        <taxon>Nocardiaceae</taxon>
        <taxon>Rhodococcus</taxon>
    </lineage>
</organism>
<dbReference type="Proteomes" id="UP001185927">
    <property type="component" value="Unassembled WGS sequence"/>
</dbReference>
<evidence type="ECO:0000313" key="2">
    <source>
        <dbReference type="EMBL" id="MDV6267653.1"/>
    </source>
</evidence>
<feature type="region of interest" description="Disordered" evidence="1">
    <location>
        <begin position="1"/>
        <end position="89"/>
    </location>
</feature>
<evidence type="ECO:0000256" key="1">
    <source>
        <dbReference type="SAM" id="MobiDB-lite"/>
    </source>
</evidence>
<feature type="compositionally biased region" description="Basic residues" evidence="1">
    <location>
        <begin position="20"/>
        <end position="29"/>
    </location>
</feature>
<comment type="caution">
    <text evidence="2">The sequence shown here is derived from an EMBL/GenBank/DDBJ whole genome shotgun (WGS) entry which is preliminary data.</text>
</comment>
<keyword evidence="3" id="KW-1185">Reference proteome</keyword>
<protein>
    <submittedName>
        <fullName evidence="2">Uncharacterized protein</fullName>
    </submittedName>
</protein>
<proteinExistence type="predicted"/>
<feature type="compositionally biased region" description="Acidic residues" evidence="1">
    <location>
        <begin position="141"/>
        <end position="159"/>
    </location>
</feature>
<sequence length="159" mass="16891">MYAPHNNPEMQERREDCGRGHQRRDRGQRRGFGEGRGFGGRPEGWPEGRPEGRRGGNPEGRRGRGGPEGRGGRGEFGGRGGRPEFTEASAALRTETGLLRGAVVAVATGGTPEQVAQAQAILAEARRALFELLAQKPAEAPAEESTGESAEESAETSAE</sequence>
<evidence type="ECO:0000313" key="3">
    <source>
        <dbReference type="Proteomes" id="UP001185927"/>
    </source>
</evidence>
<feature type="compositionally biased region" description="Basic and acidic residues" evidence="1">
    <location>
        <begin position="10"/>
        <end position="19"/>
    </location>
</feature>
<dbReference type="RefSeq" id="WP_317541903.1">
    <property type="nucleotide sequence ID" value="NZ_JAWLKB010000005.1"/>
</dbReference>
<accession>A0ABU4BUE1</accession>
<dbReference type="EMBL" id="JAWLKB010000005">
    <property type="protein sequence ID" value="MDV6267653.1"/>
    <property type="molecule type" value="Genomic_DNA"/>
</dbReference>
<feature type="region of interest" description="Disordered" evidence="1">
    <location>
        <begin position="135"/>
        <end position="159"/>
    </location>
</feature>